<reference evidence="2" key="1">
    <citation type="submission" date="2019-10" db="EMBL/GenBank/DDBJ databases">
        <title>The sequence and de novo assembly of the wild yak genome.</title>
        <authorList>
            <person name="Liu Y."/>
        </authorList>
    </citation>
    <scope>NUCLEOTIDE SEQUENCE [LARGE SCALE GENOMIC DNA]</scope>
    <source>
        <strain evidence="2">WY2019</strain>
    </source>
</reference>
<evidence type="ECO:0000313" key="3">
    <source>
        <dbReference type="Proteomes" id="UP000322234"/>
    </source>
</evidence>
<comment type="caution">
    <text evidence="2">The sequence shown here is derived from an EMBL/GenBank/DDBJ whole genome shotgun (WGS) entry which is preliminary data.</text>
</comment>
<keyword evidence="3" id="KW-1185">Reference proteome</keyword>
<organism evidence="2 3">
    <name type="scientific">Bos mutus</name>
    <name type="common">wild yak</name>
    <dbReference type="NCBI Taxonomy" id="72004"/>
    <lineage>
        <taxon>Eukaryota</taxon>
        <taxon>Metazoa</taxon>
        <taxon>Chordata</taxon>
        <taxon>Craniata</taxon>
        <taxon>Vertebrata</taxon>
        <taxon>Euteleostomi</taxon>
        <taxon>Mammalia</taxon>
        <taxon>Eutheria</taxon>
        <taxon>Laurasiatheria</taxon>
        <taxon>Artiodactyla</taxon>
        <taxon>Ruminantia</taxon>
        <taxon>Pecora</taxon>
        <taxon>Bovidae</taxon>
        <taxon>Bovinae</taxon>
        <taxon>Bos</taxon>
    </lineage>
</organism>
<sequence length="120" mass="12467">MGSVARDRASVGGAGAEPARATDSAGNSGGTRRYKGSSKPGSLPSGPPENEWGRPGQSESRIHSHWRRSQSGPWRGREAGTEPISCEDRTRGADPRGVSNRLDGRGAAMLVVWSALGAVG</sequence>
<dbReference type="EMBL" id="VBQZ03000174">
    <property type="protein sequence ID" value="MXQ96779.1"/>
    <property type="molecule type" value="Genomic_DNA"/>
</dbReference>
<accession>A0A6B0S2T6</accession>
<evidence type="ECO:0000256" key="1">
    <source>
        <dbReference type="SAM" id="MobiDB-lite"/>
    </source>
</evidence>
<name>A0A6B0S2T6_9CETA</name>
<dbReference type="Proteomes" id="UP000322234">
    <property type="component" value="Unassembled WGS sequence"/>
</dbReference>
<proteinExistence type="predicted"/>
<feature type="compositionally biased region" description="Basic and acidic residues" evidence="1">
    <location>
        <begin position="75"/>
        <end position="94"/>
    </location>
</feature>
<protein>
    <submittedName>
        <fullName evidence="2">Uncharacterized protein</fullName>
    </submittedName>
</protein>
<feature type="region of interest" description="Disordered" evidence="1">
    <location>
        <begin position="1"/>
        <end position="102"/>
    </location>
</feature>
<evidence type="ECO:0000313" key="2">
    <source>
        <dbReference type="EMBL" id="MXQ96779.1"/>
    </source>
</evidence>
<gene>
    <name evidence="2" type="ORF">E5288_WYG020992</name>
</gene>
<dbReference type="AlphaFoldDB" id="A0A6B0S2T6"/>